<accession>A0A485LXI6</accession>
<proteinExistence type="predicted"/>
<sequence>MRRISCEKTAPVMLKPINKMVPVKRIVINFEDGTSVNKEVLSASVAF</sequence>
<dbReference type="AlphaFoldDB" id="A0A485LXI6"/>
<dbReference type="EMBL" id="CAADRN010000103">
    <property type="protein sequence ID" value="VFU12876.1"/>
    <property type="molecule type" value="Genomic_DNA"/>
</dbReference>
<protein>
    <submittedName>
        <fullName evidence="1">Uncharacterized protein</fullName>
    </submittedName>
</protein>
<organism evidence="1">
    <name type="scientific">anaerobic digester metagenome</name>
    <dbReference type="NCBI Taxonomy" id="1263854"/>
    <lineage>
        <taxon>unclassified sequences</taxon>
        <taxon>metagenomes</taxon>
        <taxon>ecological metagenomes</taxon>
    </lineage>
</organism>
<gene>
    <name evidence="1" type="ORF">SCFA_1910005</name>
</gene>
<reference evidence="1" key="1">
    <citation type="submission" date="2019-03" db="EMBL/GenBank/DDBJ databases">
        <authorList>
            <person name="Hao L."/>
        </authorList>
    </citation>
    <scope>NUCLEOTIDE SEQUENCE</scope>
</reference>
<name>A0A485LXI6_9ZZZZ</name>
<evidence type="ECO:0000313" key="1">
    <source>
        <dbReference type="EMBL" id="VFU12876.1"/>
    </source>
</evidence>